<proteinExistence type="predicted"/>
<dbReference type="InterPro" id="IPR007420">
    <property type="entry name" value="DUF465"/>
</dbReference>
<evidence type="ECO:0000256" key="1">
    <source>
        <dbReference type="SAM" id="Coils"/>
    </source>
</evidence>
<sequence>MSIASHLSALENKHKTLERQIEDELSRPSANETRLAELKRQKLKLKDEITRLKTAPPGETLH</sequence>
<dbReference type="InterPro" id="IPR038444">
    <property type="entry name" value="DUF465_sf"/>
</dbReference>
<organism evidence="2 3">
    <name type="scientific">Terrihabitans soli</name>
    <dbReference type="NCBI Taxonomy" id="708113"/>
    <lineage>
        <taxon>Bacteria</taxon>
        <taxon>Pseudomonadati</taxon>
        <taxon>Pseudomonadota</taxon>
        <taxon>Alphaproteobacteria</taxon>
        <taxon>Hyphomicrobiales</taxon>
        <taxon>Terrihabitans</taxon>
    </lineage>
</organism>
<evidence type="ECO:0000313" key="2">
    <source>
        <dbReference type="EMBL" id="BCJ89849.1"/>
    </source>
</evidence>
<protein>
    <submittedName>
        <fullName evidence="2">DUF465 domain-containing protein</fullName>
    </submittedName>
</protein>
<name>A0A6S6QLS5_9HYPH</name>
<accession>A0A6S6QLS5</accession>
<dbReference type="Proteomes" id="UP000515317">
    <property type="component" value="Chromosome"/>
</dbReference>
<dbReference type="EMBL" id="AP023361">
    <property type="protein sequence ID" value="BCJ89849.1"/>
    <property type="molecule type" value="Genomic_DNA"/>
</dbReference>
<dbReference type="KEGG" id="tso:IZ6_05840"/>
<keyword evidence="1" id="KW-0175">Coiled coil</keyword>
<feature type="coiled-coil region" evidence="1">
    <location>
        <begin position="7"/>
        <end position="55"/>
    </location>
</feature>
<dbReference type="RefSeq" id="WP_222876525.1">
    <property type="nucleotide sequence ID" value="NZ_AP023361.1"/>
</dbReference>
<dbReference type="Gene3D" id="6.10.280.50">
    <property type="match status" value="1"/>
</dbReference>
<gene>
    <name evidence="2" type="ORF">IZ6_05840</name>
</gene>
<keyword evidence="3" id="KW-1185">Reference proteome</keyword>
<dbReference type="AlphaFoldDB" id="A0A6S6QLS5"/>
<evidence type="ECO:0000313" key="3">
    <source>
        <dbReference type="Proteomes" id="UP000515317"/>
    </source>
</evidence>
<reference evidence="2 3" key="1">
    <citation type="submission" date="2020-08" db="EMBL/GenBank/DDBJ databases">
        <title>Genome sequence of Rhizobiales bacterium strain IZ6.</title>
        <authorList>
            <person name="Nakai R."/>
            <person name="Naganuma T."/>
        </authorList>
    </citation>
    <scope>NUCLEOTIDE SEQUENCE [LARGE SCALE GENOMIC DNA]</scope>
    <source>
        <strain evidence="2 3">IZ6</strain>
    </source>
</reference>
<dbReference type="Pfam" id="PF04325">
    <property type="entry name" value="DUF465"/>
    <property type="match status" value="1"/>
</dbReference>